<evidence type="ECO:0000256" key="1">
    <source>
        <dbReference type="SAM" id="SignalP"/>
    </source>
</evidence>
<protein>
    <submittedName>
        <fullName evidence="2">Uncharacterized protein</fullName>
    </submittedName>
</protein>
<feature type="chain" id="PRO_5035904768" evidence="1">
    <location>
        <begin position="22"/>
        <end position="453"/>
    </location>
</feature>
<keyword evidence="1" id="KW-0732">Signal</keyword>
<accession>A0A8S1J4Q2</accession>
<dbReference type="AlphaFoldDB" id="A0A8S1J4Q2"/>
<reference evidence="2" key="1">
    <citation type="submission" date="2020-12" db="EMBL/GenBank/DDBJ databases">
        <authorList>
            <person name="Iha C."/>
        </authorList>
    </citation>
    <scope>NUCLEOTIDE SEQUENCE</scope>
</reference>
<dbReference type="EMBL" id="CAJHUC010001710">
    <property type="protein sequence ID" value="CAD7702102.1"/>
    <property type="molecule type" value="Genomic_DNA"/>
</dbReference>
<comment type="caution">
    <text evidence="2">The sequence shown here is derived from an EMBL/GenBank/DDBJ whole genome shotgun (WGS) entry which is preliminary data.</text>
</comment>
<feature type="signal peptide" evidence="1">
    <location>
        <begin position="1"/>
        <end position="21"/>
    </location>
</feature>
<name>A0A8S1J4Q2_9CHLO</name>
<evidence type="ECO:0000313" key="2">
    <source>
        <dbReference type="EMBL" id="CAD7702102.1"/>
    </source>
</evidence>
<proteinExistence type="predicted"/>
<dbReference type="Proteomes" id="UP000708148">
    <property type="component" value="Unassembled WGS sequence"/>
</dbReference>
<keyword evidence="3" id="KW-1185">Reference proteome</keyword>
<organism evidence="2 3">
    <name type="scientific">Ostreobium quekettii</name>
    <dbReference type="NCBI Taxonomy" id="121088"/>
    <lineage>
        <taxon>Eukaryota</taxon>
        <taxon>Viridiplantae</taxon>
        <taxon>Chlorophyta</taxon>
        <taxon>core chlorophytes</taxon>
        <taxon>Ulvophyceae</taxon>
        <taxon>TCBD clade</taxon>
        <taxon>Bryopsidales</taxon>
        <taxon>Ostreobineae</taxon>
        <taxon>Ostreobiaceae</taxon>
        <taxon>Ostreobium</taxon>
    </lineage>
</organism>
<sequence>MDRIWTALVLVAVLVLRGTAARDKANMPQPKQEEGPSNNATALGTIVKEPSEGGRIDPEVLAGMYNRSMDVPIGRDMPSMGLDGATIASLTKSANTSTANGTNLALVTANGTKPKGESLAVINATAHIDEATHARKGAMPNITVNATVQLDGATHLQMGALPNATNEAASEKIHSSGLGGRYEDENNPETITSGKRAWHLANRTRAGIEPTGALPNATNEAASEKIRISGLGGGYEDENNPEPITSGKRAWHLTNGTRAGIGPMPNATNGTQWANLPTGHNETLSNLSYTGPLSATNSLDNFVHNGEVFIDVEVAAQKYRLAPGEEPQASANRSNDPDVVAMKEIASVVLDGPKETAVIMTEVVIRSVLPDGENVTTVRDTELHEVIQGKFQDEGLMREILERDANQAQAIPEQGPCEACPQPVSAICSLCWPVDFCRPFASKVDIPCPAEQF</sequence>
<evidence type="ECO:0000313" key="3">
    <source>
        <dbReference type="Proteomes" id="UP000708148"/>
    </source>
</evidence>
<gene>
    <name evidence="2" type="ORF">OSTQU699_LOCUS7459</name>
</gene>